<proteinExistence type="predicted"/>
<gene>
    <name evidence="2" type="ORF">APLA_LOCUS11063</name>
</gene>
<organism evidence="2 3">
    <name type="scientific">Arctia plantaginis</name>
    <name type="common">Wood tiger moth</name>
    <name type="synonym">Phalaena plantaginis</name>
    <dbReference type="NCBI Taxonomy" id="874455"/>
    <lineage>
        <taxon>Eukaryota</taxon>
        <taxon>Metazoa</taxon>
        <taxon>Ecdysozoa</taxon>
        <taxon>Arthropoda</taxon>
        <taxon>Hexapoda</taxon>
        <taxon>Insecta</taxon>
        <taxon>Pterygota</taxon>
        <taxon>Neoptera</taxon>
        <taxon>Endopterygota</taxon>
        <taxon>Lepidoptera</taxon>
        <taxon>Glossata</taxon>
        <taxon>Ditrysia</taxon>
        <taxon>Noctuoidea</taxon>
        <taxon>Erebidae</taxon>
        <taxon>Arctiinae</taxon>
        <taxon>Arctia</taxon>
    </lineage>
</organism>
<reference evidence="2 3" key="1">
    <citation type="submission" date="2020-04" db="EMBL/GenBank/DDBJ databases">
        <authorList>
            <person name="Wallbank WR R."/>
            <person name="Pardo Diaz C."/>
            <person name="Kozak K."/>
            <person name="Martin S."/>
            <person name="Jiggins C."/>
            <person name="Moest M."/>
            <person name="Warren A I."/>
            <person name="Byers J.R.P. K."/>
            <person name="Montejo-Kovacevich G."/>
            <person name="Yen C E."/>
        </authorList>
    </citation>
    <scope>NUCLEOTIDE SEQUENCE [LARGE SCALE GENOMIC DNA]</scope>
</reference>
<protein>
    <submittedName>
        <fullName evidence="2">Uncharacterized protein</fullName>
    </submittedName>
</protein>
<feature type="compositionally biased region" description="Basic and acidic residues" evidence="1">
    <location>
        <begin position="11"/>
        <end position="35"/>
    </location>
</feature>
<evidence type="ECO:0000313" key="2">
    <source>
        <dbReference type="EMBL" id="CAB3246827.1"/>
    </source>
</evidence>
<name>A0A8S1ANH2_ARCPL</name>
<dbReference type="Proteomes" id="UP000494106">
    <property type="component" value="Unassembled WGS sequence"/>
</dbReference>
<evidence type="ECO:0000313" key="3">
    <source>
        <dbReference type="Proteomes" id="UP000494106"/>
    </source>
</evidence>
<keyword evidence="3" id="KW-1185">Reference proteome</keyword>
<sequence>MNKNIRKSKFHRPDNQPKGKQAREERPETRKKAPENKISNATEKSVRNRCCLVRPKQQDFSHLTQFDFPLKYEEEPTTKSHLSIFTQKYGFDPAKRDSSLAKSDYTSMFATSKIENSSRYKQDFGVDAMKFVETSDGTQWQNIESINDLDKFIQEEPKGPKYNVMSQNVHIAEVPKVKIIAEKFSKFQRDNVELRKLDEKVVCVEYDIFDRKSKSNINKPVQSMRAFFSIKPLYEQEGTENTQLTILPPKIKAQFNVVDEDFNNLTQTEVEIIDETLEENKSYLEDLKRIIKRVEFERVKKDRSSLDLKSMYEMAKRERHLDNNFTVANFLSIKELKEVKNLIMQKCASSVHGMSRKLLKTESKLGSGILSGSILAELFRNNSKQVLE</sequence>
<dbReference type="OrthoDB" id="7476648at2759"/>
<evidence type="ECO:0000256" key="1">
    <source>
        <dbReference type="SAM" id="MobiDB-lite"/>
    </source>
</evidence>
<accession>A0A8S1ANH2</accession>
<feature type="region of interest" description="Disordered" evidence="1">
    <location>
        <begin position="1"/>
        <end position="44"/>
    </location>
</feature>
<dbReference type="AlphaFoldDB" id="A0A8S1ANH2"/>
<comment type="caution">
    <text evidence="2">The sequence shown here is derived from an EMBL/GenBank/DDBJ whole genome shotgun (WGS) entry which is preliminary data.</text>
</comment>
<dbReference type="EMBL" id="CADEBC010000528">
    <property type="protein sequence ID" value="CAB3246827.1"/>
    <property type="molecule type" value="Genomic_DNA"/>
</dbReference>
<feature type="compositionally biased region" description="Basic residues" evidence="1">
    <location>
        <begin position="1"/>
        <end position="10"/>
    </location>
</feature>